<dbReference type="Pfam" id="PF01979">
    <property type="entry name" value="Amidohydro_1"/>
    <property type="match status" value="1"/>
</dbReference>
<dbReference type="SUPFAM" id="SSF51338">
    <property type="entry name" value="Composite domain of metallo-dependent hydrolases"/>
    <property type="match status" value="1"/>
</dbReference>
<reference evidence="3" key="2">
    <citation type="submission" date="2021-08" db="EMBL/GenBank/DDBJ databases">
        <authorList>
            <person name="Gostincar C."/>
            <person name="Sun X."/>
            <person name="Song Z."/>
            <person name="Gunde-Cimerman N."/>
        </authorList>
    </citation>
    <scope>NUCLEOTIDE SEQUENCE</scope>
    <source>
        <strain evidence="3">EXF-9298</strain>
    </source>
</reference>
<reference evidence="3" key="1">
    <citation type="journal article" date="2021" name="J Fungi (Basel)">
        <title>Virulence traits and population genomics of the black yeast Aureobasidium melanogenum.</title>
        <authorList>
            <person name="Cernosa A."/>
            <person name="Sun X."/>
            <person name="Gostincar C."/>
            <person name="Fang C."/>
            <person name="Gunde-Cimerman N."/>
            <person name="Song Z."/>
        </authorList>
    </citation>
    <scope>NUCLEOTIDE SEQUENCE</scope>
    <source>
        <strain evidence="3">EXF-9298</strain>
    </source>
</reference>
<dbReference type="PANTHER" id="PTHR43794">
    <property type="entry name" value="AMINOHYDROLASE SSNA-RELATED"/>
    <property type="match status" value="1"/>
</dbReference>
<dbReference type="InterPro" id="IPR032466">
    <property type="entry name" value="Metal_Hydrolase"/>
</dbReference>
<protein>
    <submittedName>
        <fullName evidence="3">Metallo-dependent hydrolase</fullName>
    </submittedName>
</protein>
<dbReference type="GO" id="GO:0016810">
    <property type="term" value="F:hydrolase activity, acting on carbon-nitrogen (but not peptide) bonds"/>
    <property type="evidence" value="ECO:0007669"/>
    <property type="project" value="InterPro"/>
</dbReference>
<dbReference type="InterPro" id="IPR050287">
    <property type="entry name" value="MTA/SAH_deaminase"/>
</dbReference>
<dbReference type="Gene3D" id="3.20.20.140">
    <property type="entry name" value="Metal-dependent hydrolases"/>
    <property type="match status" value="1"/>
</dbReference>
<proteinExistence type="predicted"/>
<keyword evidence="1 3" id="KW-0378">Hydrolase</keyword>
<comment type="caution">
    <text evidence="3">The sequence shown here is derived from an EMBL/GenBank/DDBJ whole genome shotgun (WGS) entry which is preliminary data.</text>
</comment>
<evidence type="ECO:0000313" key="4">
    <source>
        <dbReference type="Proteomes" id="UP000729357"/>
    </source>
</evidence>
<accession>A0A9P8FLF1</accession>
<evidence type="ECO:0000313" key="3">
    <source>
        <dbReference type="EMBL" id="KAG9976069.1"/>
    </source>
</evidence>
<organism evidence="3 4">
    <name type="scientific">Aureobasidium melanogenum</name>
    <name type="common">Aureobasidium pullulans var. melanogenum</name>
    <dbReference type="NCBI Taxonomy" id="46634"/>
    <lineage>
        <taxon>Eukaryota</taxon>
        <taxon>Fungi</taxon>
        <taxon>Dikarya</taxon>
        <taxon>Ascomycota</taxon>
        <taxon>Pezizomycotina</taxon>
        <taxon>Dothideomycetes</taxon>
        <taxon>Dothideomycetidae</taxon>
        <taxon>Dothideales</taxon>
        <taxon>Saccotheciaceae</taxon>
        <taxon>Aureobasidium</taxon>
    </lineage>
</organism>
<feature type="non-terminal residue" evidence="3">
    <location>
        <position position="1"/>
    </location>
</feature>
<feature type="domain" description="Amidohydrolase-related" evidence="2">
    <location>
        <begin position="58"/>
        <end position="424"/>
    </location>
</feature>
<gene>
    <name evidence="3" type="ORF">KCU98_g10953</name>
</gene>
<dbReference type="EMBL" id="JAHFXS010001693">
    <property type="protein sequence ID" value="KAG9976069.1"/>
    <property type="molecule type" value="Genomic_DNA"/>
</dbReference>
<dbReference type="SUPFAM" id="SSF51556">
    <property type="entry name" value="Metallo-dependent hydrolases"/>
    <property type="match status" value="1"/>
</dbReference>
<keyword evidence="4" id="KW-1185">Reference proteome</keyword>
<dbReference type="InterPro" id="IPR006680">
    <property type="entry name" value="Amidohydro-rel"/>
</dbReference>
<dbReference type="Gene3D" id="2.30.40.10">
    <property type="entry name" value="Urease, subunit C, domain 1"/>
    <property type="match status" value="1"/>
</dbReference>
<dbReference type="PANTHER" id="PTHR43794:SF11">
    <property type="entry name" value="AMIDOHYDROLASE-RELATED DOMAIN-CONTAINING PROTEIN"/>
    <property type="match status" value="1"/>
</dbReference>
<dbReference type="AlphaFoldDB" id="A0A9P8FLF1"/>
<dbReference type="InterPro" id="IPR011059">
    <property type="entry name" value="Metal-dep_hydrolase_composite"/>
</dbReference>
<name>A0A9P8FLF1_AURME</name>
<dbReference type="Proteomes" id="UP000729357">
    <property type="component" value="Unassembled WGS sequence"/>
</dbReference>
<evidence type="ECO:0000259" key="2">
    <source>
        <dbReference type="Pfam" id="PF01979"/>
    </source>
</evidence>
<evidence type="ECO:0000256" key="1">
    <source>
        <dbReference type="ARBA" id="ARBA00022801"/>
    </source>
</evidence>
<sequence length="499" mass="54673">MSSKLLRGGTVLVHDEHDHVNVLLNTDVLIQGNKIVEISQGIQVPKETEIIDCAYKLISPGLVDTHHHVWQTQLKGRHANELLLEYFYSGNFNSSVFSADDIFWGQLGGALEMVNGGTTCVVDHAHLNYGPEYNASAISATVASGIRSIYGYCPTARAASWNPLVMDNNILADDVINNLEELASTAPFGDGRVTLGFAFDGWFLPKQSVISLFDKVAKLGIRTITSHSVRTPSFGASNSLPKLINSYGILDDRFLFSHSNNMTPEEVELCHSKGFWISSTPDTELQMAHGSPVCFDDKIGVQSRCSLGVDCHSNNSGDLLTQMRLALQSARGRSNEKFNVNGKDPRSVYKTVEEAFNLGTIQGARAVHMQDQIGSIAVGKVADLVIFDATSVAMVCAAQHDPVAAIVLHSSPTDVDTVIIDGHVRKRNGRLLPVHLDDVGRSIAGKETLEWKEVAKALVRGRERIQKKIDTHDVENARKVTVERLHIDESKICQKIDDI</sequence>